<evidence type="ECO:0000256" key="1">
    <source>
        <dbReference type="SAM" id="Phobius"/>
    </source>
</evidence>
<dbReference type="InterPro" id="IPR003675">
    <property type="entry name" value="Rce1/LyrA-like_dom"/>
</dbReference>
<evidence type="ECO:0000256" key="2">
    <source>
        <dbReference type="SAM" id="SignalP"/>
    </source>
</evidence>
<keyword evidence="1" id="KW-1133">Transmembrane helix</keyword>
<reference evidence="4" key="1">
    <citation type="submission" date="2021-01" db="EMBL/GenBank/DDBJ databases">
        <authorList>
            <person name="Corre E."/>
            <person name="Pelletier E."/>
            <person name="Niang G."/>
            <person name="Scheremetjew M."/>
            <person name="Finn R."/>
            <person name="Kale V."/>
            <person name="Holt S."/>
            <person name="Cochrane G."/>
            <person name="Meng A."/>
            <person name="Brown T."/>
            <person name="Cohen L."/>
        </authorList>
    </citation>
    <scope>NUCLEOTIDE SEQUENCE</scope>
    <source>
        <strain evidence="4">MM31A-1</strain>
    </source>
</reference>
<evidence type="ECO:0000259" key="3">
    <source>
        <dbReference type="Pfam" id="PF02517"/>
    </source>
</evidence>
<dbReference type="EMBL" id="HBIO01021139">
    <property type="protein sequence ID" value="CAE0471415.1"/>
    <property type="molecule type" value="Transcribed_RNA"/>
</dbReference>
<proteinExistence type="predicted"/>
<keyword evidence="1" id="KW-0472">Membrane</keyword>
<protein>
    <recommendedName>
        <fullName evidence="3">CAAX prenyl protease 2/Lysostaphin resistance protein A-like domain-containing protein</fullName>
    </recommendedName>
</protein>
<dbReference type="PANTHER" id="PTHR43592:SF15">
    <property type="entry name" value="CAAX AMINO TERMINAL PROTEASE FAMILY PROTEIN"/>
    <property type="match status" value="1"/>
</dbReference>
<organism evidence="4">
    <name type="scientific">Chaetoceros debilis</name>
    <dbReference type="NCBI Taxonomy" id="122233"/>
    <lineage>
        <taxon>Eukaryota</taxon>
        <taxon>Sar</taxon>
        <taxon>Stramenopiles</taxon>
        <taxon>Ochrophyta</taxon>
        <taxon>Bacillariophyta</taxon>
        <taxon>Coscinodiscophyceae</taxon>
        <taxon>Chaetocerotophycidae</taxon>
        <taxon>Chaetocerotales</taxon>
        <taxon>Chaetocerotaceae</taxon>
        <taxon>Chaetoceros</taxon>
    </lineage>
</organism>
<feature type="transmembrane region" description="Helical" evidence="1">
    <location>
        <begin position="85"/>
        <end position="105"/>
    </location>
</feature>
<dbReference type="GO" id="GO:0004175">
    <property type="term" value="F:endopeptidase activity"/>
    <property type="evidence" value="ECO:0007669"/>
    <property type="project" value="UniProtKB-ARBA"/>
</dbReference>
<feature type="domain" description="CAAX prenyl protease 2/Lysostaphin resistance protein A-like" evidence="3">
    <location>
        <begin position="179"/>
        <end position="264"/>
    </location>
</feature>
<accession>A0A7S3VC96</accession>
<feature type="chain" id="PRO_5030683877" description="CAAX prenyl protease 2/Lysostaphin resistance protein A-like domain-containing protein" evidence="2">
    <location>
        <begin position="24"/>
        <end position="299"/>
    </location>
</feature>
<feature type="signal peptide" evidence="2">
    <location>
        <begin position="1"/>
        <end position="23"/>
    </location>
</feature>
<dbReference type="Pfam" id="PF02517">
    <property type="entry name" value="Rce1-like"/>
    <property type="match status" value="1"/>
</dbReference>
<dbReference type="AlphaFoldDB" id="A0A7S3VC96"/>
<sequence>MRTYQASTFLLSIAATSLPLVNALSVSPLKVPIAAPRIYEHGHISIVHQRNPPLSNNRSFSTALKSSPHDEEDGVVVSDPEFNGMTTVALVAGQSLFIVIAIAAAQVMNVPNFGLGDGFAINSDSVLSGLKATVPLGVLAFVLDFFEKSYKPLEDVSKATQRSILGLLGGVRKPLVAFGVSLALGAAAGWGEEMLFRGVLQSELAGQFGDIAALISSAIIFGALHAVTPLYAILAGVASLYFGELYLQYHNLAVPIICHGFYDVGALMAAHYTVTGLSEEERISLANWDPPDGGRSENF</sequence>
<dbReference type="PANTHER" id="PTHR43592">
    <property type="entry name" value="CAAX AMINO TERMINAL PROTEASE"/>
    <property type="match status" value="1"/>
</dbReference>
<dbReference type="GO" id="GO:0080120">
    <property type="term" value="P:CAAX-box protein maturation"/>
    <property type="evidence" value="ECO:0007669"/>
    <property type="project" value="UniProtKB-ARBA"/>
</dbReference>
<name>A0A7S3VC96_9STRA</name>
<feature type="transmembrane region" description="Helical" evidence="1">
    <location>
        <begin position="211"/>
        <end position="242"/>
    </location>
</feature>
<evidence type="ECO:0000313" key="4">
    <source>
        <dbReference type="EMBL" id="CAE0471415.1"/>
    </source>
</evidence>
<keyword evidence="1" id="KW-0812">Transmembrane</keyword>
<keyword evidence="2" id="KW-0732">Signal</keyword>
<gene>
    <name evidence="4" type="ORF">CDEB00056_LOCUS16268</name>
</gene>
<feature type="transmembrane region" description="Helical" evidence="1">
    <location>
        <begin position="175"/>
        <end position="191"/>
    </location>
</feature>